<protein>
    <submittedName>
        <fullName evidence="2">Uncharacterized protein</fullName>
    </submittedName>
</protein>
<accession>A0A2S6H4R4</accession>
<proteinExistence type="predicted"/>
<evidence type="ECO:0000313" key="3">
    <source>
        <dbReference type="Proteomes" id="UP000238071"/>
    </source>
</evidence>
<dbReference type="RefSeq" id="WP_104423219.1">
    <property type="nucleotide sequence ID" value="NZ_PTIY01000004.1"/>
</dbReference>
<dbReference type="Proteomes" id="UP000238071">
    <property type="component" value="Unassembled WGS sequence"/>
</dbReference>
<gene>
    <name evidence="2" type="ORF">B0F88_104228</name>
</gene>
<dbReference type="AlphaFoldDB" id="A0A2S6H4R4"/>
<sequence>MTDIPNETDTTNEPPAKAAEPASPYPTVQILQAAMQHRESIRRSFESQRATLAEAIAAQREAVTQAVANTRQSTDTLDTFLQTVKEAIPVAVPEPGVTSKPADPVTQADAAVVASTPTEKLVAALSMLTASGSTAVKTAAAQHAVATQQFLDAIKDMITEEVSRRLDQKTAAPGTGEISDTGNATSANADPAEGQ</sequence>
<feature type="compositionally biased region" description="Polar residues" evidence="1">
    <location>
        <begin position="178"/>
        <end position="188"/>
    </location>
</feature>
<name>A0A2S6H4R4_9GAMM</name>
<feature type="region of interest" description="Disordered" evidence="1">
    <location>
        <begin position="164"/>
        <end position="195"/>
    </location>
</feature>
<organism evidence="2 3">
    <name type="scientific">Methylobacter tundripaludum</name>
    <dbReference type="NCBI Taxonomy" id="173365"/>
    <lineage>
        <taxon>Bacteria</taxon>
        <taxon>Pseudomonadati</taxon>
        <taxon>Pseudomonadota</taxon>
        <taxon>Gammaproteobacteria</taxon>
        <taxon>Methylococcales</taxon>
        <taxon>Methylococcaceae</taxon>
        <taxon>Methylobacter</taxon>
    </lineage>
</organism>
<keyword evidence="3" id="KW-1185">Reference proteome</keyword>
<feature type="compositionally biased region" description="Low complexity" evidence="1">
    <location>
        <begin position="14"/>
        <end position="25"/>
    </location>
</feature>
<evidence type="ECO:0000313" key="2">
    <source>
        <dbReference type="EMBL" id="PPK72433.1"/>
    </source>
</evidence>
<evidence type="ECO:0000256" key="1">
    <source>
        <dbReference type="SAM" id="MobiDB-lite"/>
    </source>
</evidence>
<feature type="compositionally biased region" description="Polar residues" evidence="1">
    <location>
        <begin position="1"/>
        <end position="13"/>
    </location>
</feature>
<comment type="caution">
    <text evidence="2">The sequence shown here is derived from an EMBL/GenBank/DDBJ whole genome shotgun (WGS) entry which is preliminary data.</text>
</comment>
<dbReference type="EMBL" id="PTIY01000004">
    <property type="protein sequence ID" value="PPK72433.1"/>
    <property type="molecule type" value="Genomic_DNA"/>
</dbReference>
<feature type="region of interest" description="Disordered" evidence="1">
    <location>
        <begin position="1"/>
        <end position="25"/>
    </location>
</feature>
<reference evidence="2 3" key="1">
    <citation type="submission" date="2018-02" db="EMBL/GenBank/DDBJ databases">
        <title>Subsurface microbial communities from deep shales in Ohio and West Virginia, USA.</title>
        <authorList>
            <person name="Wrighton K."/>
        </authorList>
    </citation>
    <scope>NUCLEOTIDE SEQUENCE [LARGE SCALE GENOMIC DNA]</scope>
    <source>
        <strain evidence="2 3">OWC-G53F</strain>
    </source>
</reference>